<dbReference type="PANTHER" id="PTHR35711">
    <property type="entry name" value="EXPRESSED PROTEIN"/>
    <property type="match status" value="1"/>
</dbReference>
<accession>A0A830HT99</accession>
<feature type="compositionally biased region" description="Basic and acidic residues" evidence="1">
    <location>
        <begin position="66"/>
        <end position="100"/>
    </location>
</feature>
<reference evidence="2" key="1">
    <citation type="submission" date="2020-10" db="EMBL/GenBank/DDBJ databases">
        <title>Unveiling of a novel bifunctional photoreceptor, Dualchrome1, isolated from a cosmopolitan green alga.</title>
        <authorList>
            <person name="Suzuki S."/>
            <person name="Kawachi M."/>
        </authorList>
    </citation>
    <scope>NUCLEOTIDE SEQUENCE</scope>
    <source>
        <strain evidence="2">NIES 2893</strain>
    </source>
</reference>
<feature type="region of interest" description="Disordered" evidence="1">
    <location>
        <begin position="168"/>
        <end position="215"/>
    </location>
</feature>
<feature type="compositionally biased region" description="Acidic residues" evidence="1">
    <location>
        <begin position="335"/>
        <end position="346"/>
    </location>
</feature>
<sequence>MASRNTVADGPIGSRTRYAQGCITHTDPPSLASSRPQPHGPASPNLSPNVNTLRRPDLAPNKRRCLHADNEVDVDGKRSSNHDNTEDHDAFGTNDDDKQGARRDDAIAIAMANVFATTDLANASAVCRSWRAMVDRDDGAAWRAALARERPATAAALAEADARMNNENTRGTVAPQTAPATTTSSPSLSAPRTQPREQQQAAGPSAPPPTARRRDSLSARIVRGMHQSLQQGLPFGGDKIGTPLGTTPRLRVDDLFLVVELWQDADDAAHGRNRIAELATTQLRALLGTGAAPAGLTNVRERRRAEAEEMEGDESQDDDENEVGVQPPNVNNDLPDPDDVDHEDYENIPRRSAPPGWYPTDSSSAPDAGGLSFRLSPNAIIGQSPTTSRFDQAAPAAAAADAAAATAAAAANHDDRVGSSEGRGNGFLGFPVPPGVAAEAVRPQRAGLRLYARNPLYVDAAHASQPQHVGGESGHGDEGGVADVVEADNNNDDNNNNNDAAAATATAADDDNSNGNENTARLLASEVADEVRRGLRQLTNDLLSGLDSSDSEEHDNSGGNNVPTSIEEEDDEDEDVEDEENEGVVVGDDDDFVPRRRNANNETLSYRTRWTSRSASERALYGMASPVDYALGQMLDLEAEGQLSLVAHLVDRSTGKSVLIMDAAVNEVCPTYDWVSTNRRGDGLTDSDDDNEMLRSINEGTSSFELRNPGRCEVDFVSDLFPASNGSLSSVIGWALLGMRQYQAVSFWVTMHVRCDDSGGGGEDDCEGDEEAHDDVPPSGGRNHSHRHGQRRPSETIQPELSPGWLPRLTSYWSNQSNAEGDGDGARQVRADVSAFKRTKLIPFAVDSLQMRFVHGTAEETLPNVVFTNSEDLLLYLESLHWKGDADDADDGAEINQFQTVSHGIRHWNYR</sequence>
<feature type="region of interest" description="Disordered" evidence="1">
    <location>
        <begin position="758"/>
        <end position="803"/>
    </location>
</feature>
<dbReference type="AlphaFoldDB" id="A0A830HT99"/>
<evidence type="ECO:0000313" key="3">
    <source>
        <dbReference type="Proteomes" id="UP000660262"/>
    </source>
</evidence>
<organism evidence="2 3">
    <name type="scientific">Pycnococcus provasolii</name>
    <dbReference type="NCBI Taxonomy" id="41880"/>
    <lineage>
        <taxon>Eukaryota</taxon>
        <taxon>Viridiplantae</taxon>
        <taxon>Chlorophyta</taxon>
        <taxon>Pseudoscourfieldiophyceae</taxon>
        <taxon>Pseudoscourfieldiales</taxon>
        <taxon>Pycnococcaceae</taxon>
        <taxon>Pycnococcus</taxon>
    </lineage>
</organism>
<feature type="compositionally biased region" description="Low complexity" evidence="1">
    <location>
        <begin position="325"/>
        <end position="334"/>
    </location>
</feature>
<proteinExistence type="predicted"/>
<evidence type="ECO:0000313" key="2">
    <source>
        <dbReference type="EMBL" id="GHP10352.1"/>
    </source>
</evidence>
<comment type="caution">
    <text evidence="2">The sequence shown here is derived from an EMBL/GenBank/DDBJ whole genome shotgun (WGS) entry which is preliminary data.</text>
</comment>
<dbReference type="Proteomes" id="UP000660262">
    <property type="component" value="Unassembled WGS sequence"/>
</dbReference>
<dbReference type="PANTHER" id="PTHR35711:SF1">
    <property type="entry name" value="ECTODERMAL, ISOFORM F"/>
    <property type="match status" value="1"/>
</dbReference>
<feature type="compositionally biased region" description="Acidic residues" evidence="1">
    <location>
        <begin position="308"/>
        <end position="322"/>
    </location>
</feature>
<dbReference type="EMBL" id="BNJQ01000029">
    <property type="protein sequence ID" value="GHP10352.1"/>
    <property type="molecule type" value="Genomic_DNA"/>
</dbReference>
<feature type="compositionally biased region" description="Acidic residues" evidence="1">
    <location>
        <begin position="566"/>
        <end position="591"/>
    </location>
</feature>
<evidence type="ECO:0000256" key="1">
    <source>
        <dbReference type="SAM" id="MobiDB-lite"/>
    </source>
</evidence>
<feature type="region of interest" description="Disordered" evidence="1">
    <location>
        <begin position="297"/>
        <end position="371"/>
    </location>
</feature>
<dbReference type="SUPFAM" id="SSF81383">
    <property type="entry name" value="F-box domain"/>
    <property type="match status" value="1"/>
</dbReference>
<feature type="region of interest" description="Disordered" evidence="1">
    <location>
        <begin position="465"/>
        <end position="499"/>
    </location>
</feature>
<feature type="compositionally biased region" description="Low complexity" evidence="1">
    <location>
        <begin position="174"/>
        <end position="191"/>
    </location>
</feature>
<feature type="compositionally biased region" description="Acidic residues" evidence="1">
    <location>
        <begin position="762"/>
        <end position="773"/>
    </location>
</feature>
<feature type="region of interest" description="Disordered" evidence="1">
    <location>
        <begin position="1"/>
        <end position="100"/>
    </location>
</feature>
<dbReference type="InterPro" id="IPR036047">
    <property type="entry name" value="F-box-like_dom_sf"/>
</dbReference>
<protein>
    <recommendedName>
        <fullName evidence="4">F-box domain-containing protein</fullName>
    </recommendedName>
</protein>
<keyword evidence="3" id="KW-1185">Reference proteome</keyword>
<evidence type="ECO:0008006" key="4">
    <source>
        <dbReference type="Google" id="ProtNLM"/>
    </source>
</evidence>
<gene>
    <name evidence="2" type="ORF">PPROV_000908300</name>
</gene>
<name>A0A830HT99_9CHLO</name>
<feature type="region of interest" description="Disordered" evidence="1">
    <location>
        <begin position="543"/>
        <end position="596"/>
    </location>
</feature>